<gene>
    <name evidence="2" type="primary">Acey_s0001.g110</name>
    <name evidence="2" type="ORF">Y032_0001g110</name>
</gene>
<reference evidence="3" key="1">
    <citation type="journal article" date="2015" name="Nat. Genet.">
        <title>The genome and transcriptome of the zoonotic hookworm Ancylostoma ceylanicum identify infection-specific gene families.</title>
        <authorList>
            <person name="Schwarz E.M."/>
            <person name="Hu Y."/>
            <person name="Antoshechkin I."/>
            <person name="Miller M.M."/>
            <person name="Sternberg P.W."/>
            <person name="Aroian R.V."/>
        </authorList>
    </citation>
    <scope>NUCLEOTIDE SEQUENCE</scope>
    <source>
        <strain evidence="3">HY135</strain>
    </source>
</reference>
<evidence type="ECO:0000313" key="2">
    <source>
        <dbReference type="EMBL" id="EYC33822.1"/>
    </source>
</evidence>
<evidence type="ECO:0000313" key="3">
    <source>
        <dbReference type="Proteomes" id="UP000024635"/>
    </source>
</evidence>
<keyword evidence="1" id="KW-0812">Transmembrane</keyword>
<keyword evidence="3" id="KW-1185">Reference proteome</keyword>
<sequence>MFAMDVYVLNVPDSAALGGAMLARYELICFSVLCTVVVLLRILQGLTSKMRISVGGAFNGSTLDSGLLCCNASYLSYLQSVRQGRSNYEIN</sequence>
<proteinExistence type="predicted"/>
<dbReference type="EMBL" id="JARK01001337">
    <property type="protein sequence ID" value="EYC33822.1"/>
    <property type="molecule type" value="Genomic_DNA"/>
</dbReference>
<dbReference type="Proteomes" id="UP000024635">
    <property type="component" value="Unassembled WGS sequence"/>
</dbReference>
<dbReference type="AlphaFoldDB" id="A0A016W3E7"/>
<keyword evidence="1" id="KW-1133">Transmembrane helix</keyword>
<name>A0A016W3E7_9BILA</name>
<accession>A0A016W3E7</accession>
<feature type="transmembrane region" description="Helical" evidence="1">
    <location>
        <begin position="22"/>
        <end position="43"/>
    </location>
</feature>
<comment type="caution">
    <text evidence="2">The sequence shown here is derived from an EMBL/GenBank/DDBJ whole genome shotgun (WGS) entry which is preliminary data.</text>
</comment>
<protein>
    <submittedName>
        <fullName evidence="2">Uncharacterized protein</fullName>
    </submittedName>
</protein>
<organism evidence="2 3">
    <name type="scientific">Ancylostoma ceylanicum</name>
    <dbReference type="NCBI Taxonomy" id="53326"/>
    <lineage>
        <taxon>Eukaryota</taxon>
        <taxon>Metazoa</taxon>
        <taxon>Ecdysozoa</taxon>
        <taxon>Nematoda</taxon>
        <taxon>Chromadorea</taxon>
        <taxon>Rhabditida</taxon>
        <taxon>Rhabditina</taxon>
        <taxon>Rhabditomorpha</taxon>
        <taxon>Strongyloidea</taxon>
        <taxon>Ancylostomatidae</taxon>
        <taxon>Ancylostomatinae</taxon>
        <taxon>Ancylostoma</taxon>
    </lineage>
</organism>
<evidence type="ECO:0000256" key="1">
    <source>
        <dbReference type="SAM" id="Phobius"/>
    </source>
</evidence>
<keyword evidence="1" id="KW-0472">Membrane</keyword>